<dbReference type="InterPro" id="IPR035286">
    <property type="entry name" value="DUF5361"/>
</dbReference>
<dbReference type="KEGG" id="vg:77939308"/>
<organism evidence="2 3">
    <name type="scientific">Gordonia phage SheckWes</name>
    <dbReference type="NCBI Taxonomy" id="2591117"/>
    <lineage>
        <taxon>Viruses</taxon>
        <taxon>Duplodnaviria</taxon>
        <taxon>Heunggongvirae</taxon>
        <taxon>Uroviricota</taxon>
        <taxon>Caudoviricetes</taxon>
        <taxon>Ponsvirus</taxon>
        <taxon>Ponsvirus sheckwes</taxon>
    </lineage>
</organism>
<dbReference type="RefSeq" id="YP_010663286.1">
    <property type="nucleotide sequence ID" value="NC_070895.1"/>
</dbReference>
<keyword evidence="3" id="KW-1185">Reference proteome</keyword>
<dbReference type="Pfam" id="PF17318">
    <property type="entry name" value="DUF5361"/>
    <property type="match status" value="1"/>
</dbReference>
<dbReference type="GeneID" id="77939308"/>
<evidence type="ECO:0000256" key="1">
    <source>
        <dbReference type="SAM" id="MobiDB-lite"/>
    </source>
</evidence>
<reference evidence="3" key="1">
    <citation type="submission" date="2019-05" db="EMBL/GenBank/DDBJ databases">
        <authorList>
            <person name="Begin E.J."/>
            <person name="Burnham C.Matt."/>
            <person name="Chappell E."/>
            <person name="Hambrick G.L."/>
            <person name="Harrington T.R."/>
            <person name="Harris A.E."/>
            <person name="Hasley B.L."/>
            <person name="Haynie C.M."/>
            <person name="Hopkins G.A."/>
            <person name="Hutchins C.B."/>
            <person name="Jester D.A."/>
            <person name="Johnson J."/>
            <person name="Martin A.P."/>
            <person name="Merino K.D."/>
            <person name="Pinkerton C.N."/>
            <person name="Poe J.Gabe."/>
            <person name="Savage T.D."/>
            <person name="Smith R.Hunter."/>
            <person name="Smith J.Zane."/>
            <person name="Spiva T.A."/>
            <person name="Thompson L."/>
            <person name="Thompson N.R."/>
            <person name="Thurman R.E."/>
            <person name="West C.T."/>
            <person name="Reyna N.S."/>
            <person name="Plymale R.C."/>
            <person name="Garlena R.A."/>
            <person name="Russell D.A."/>
            <person name="Pope W.H."/>
            <person name="Jacobs-Sera D."/>
            <person name="Hatfull G.F."/>
        </authorList>
    </citation>
    <scope>NUCLEOTIDE SEQUENCE [LARGE SCALE GENOMIC DNA]</scope>
</reference>
<dbReference type="Proteomes" id="UP000318552">
    <property type="component" value="Segment"/>
</dbReference>
<proteinExistence type="predicted"/>
<sequence length="249" mass="28816">MAFEKFHHKIVVDFDDEGQPIKERVTLPKFDNIPFGLIRKNRKLPEDEQFFSLLEQIASEEDLEKMDRAPQSEMEKLMKAWQEDSGVTLGGIAGLLELILHEKKGPALEADLLSAGFRLRHVGTEQLSWRDLKIFLENLDVHSKLFAIEHPDDAGWDRKAMLMADMVDSLRWLVWAKTKDGQKNRKHPKPIPRPGIKPTERRVKGEAVPIDQFQKKMALLRARMKSSTAEETVTRIRVRDMKKKAEKDE</sequence>
<gene>
    <name evidence="2" type="primary">14</name>
    <name evidence="2" type="ORF">SEA_SHECKWES_14</name>
</gene>
<protein>
    <submittedName>
        <fullName evidence="2">Tail assembly chaperone</fullName>
    </submittedName>
</protein>
<evidence type="ECO:0000313" key="2">
    <source>
        <dbReference type="EMBL" id="QDM56440.1"/>
    </source>
</evidence>
<name>A0A515MIF2_9CAUD</name>
<evidence type="ECO:0000313" key="3">
    <source>
        <dbReference type="Proteomes" id="UP000318552"/>
    </source>
</evidence>
<dbReference type="EMBL" id="MK967385">
    <property type="protein sequence ID" value="QDM56440.1"/>
    <property type="molecule type" value="Genomic_DNA"/>
</dbReference>
<feature type="region of interest" description="Disordered" evidence="1">
    <location>
        <begin position="181"/>
        <end position="208"/>
    </location>
</feature>
<accession>A0A515MIF2</accession>